<dbReference type="Proteomes" id="UP000537161">
    <property type="component" value="Unassembled WGS sequence"/>
</dbReference>
<name>A0A7W9B3U4_9SPHN</name>
<keyword evidence="5" id="KW-1185">Reference proteome</keyword>
<feature type="chain" id="PRO_5030607336" description="DUF1565 domain-containing protein" evidence="2">
    <location>
        <begin position="25"/>
        <end position="694"/>
    </location>
</feature>
<dbReference type="Gene3D" id="2.160.20.10">
    <property type="entry name" value="Single-stranded right-handed beta-helix, Pectin lyase-like"/>
    <property type="match status" value="2"/>
</dbReference>
<dbReference type="PANTHER" id="PTHR36453">
    <property type="entry name" value="SECRETED PROTEIN-RELATED"/>
    <property type="match status" value="1"/>
</dbReference>
<dbReference type="SMART" id="SM00710">
    <property type="entry name" value="PbH1"/>
    <property type="match status" value="6"/>
</dbReference>
<dbReference type="SUPFAM" id="SSF51126">
    <property type="entry name" value="Pectin lyase-like"/>
    <property type="match status" value="1"/>
</dbReference>
<protein>
    <recommendedName>
        <fullName evidence="3">DUF1565 domain-containing protein</fullName>
    </recommendedName>
</protein>
<dbReference type="RefSeq" id="WP_184096065.1">
    <property type="nucleotide sequence ID" value="NZ_JACIJH010000002.1"/>
</dbReference>
<proteinExistence type="predicted"/>
<feature type="signal peptide" evidence="2">
    <location>
        <begin position="1"/>
        <end position="24"/>
    </location>
</feature>
<evidence type="ECO:0000256" key="1">
    <source>
        <dbReference type="SAM" id="MobiDB-lite"/>
    </source>
</evidence>
<dbReference type="PANTHER" id="PTHR36453:SF2">
    <property type="entry name" value="APPLE DOMAIN-CONTAINING PROTEIN"/>
    <property type="match status" value="1"/>
</dbReference>
<sequence length="694" mass="74730">MPGRIGTTSLAVLAAAMLAPSAVAQTEGLTRPTVTIAVSPAGNDAADGSVAHPFRTLTRAQAAVRAANANSDVVVRIADGTYRLDAPITLAAADGGQKGWVVTWAAAPGAKPVLSGGVAVTGWKLHDKARHIYVADVPRGIASRHLFVDGRMAERAAVELDRSKVRFTDAGLEVDDPVAGDLSRLGRNGALELVGLGHFTTRFSPVERIEGRTLVMKQPAWANNIWGYDTLAHPYNPEEGKLYLRGDLAFLTRPNQWVLDAAAGKLYYRPADGADIAQLDVELPRLESLLHIAGTYDAPVRNVTVRGLRFSHTSWRGPNGPEGYASQQSGSYLTGRAAAYPADPLVTCKWGCPAFESVRNEWSQMPAAVQVAAAEGIRFDGNVFAHLGQYALGIGNDPSANASGVGLGAVDVVVSRNVFTDLAGGAIVAGGVRRDAHHPSDPRMTNRQLTIVNNLVRSVSKDYSDNSAILSTYVDGAQIVHNDISDTPYDAIDIGYGWGMHDAGGNPNYRTRMHGYDWPQNKVYETPTTHRNVVVAYNRIYDTKTHFEDGGAIYNLSASPGTVIAENHIFDLNRRIALYLDEGSKYITVRNNVVDDAGKWLNINAVTPAVKMWLRVSTDNLATGNWHNGGEVGGWWTPYLNNRIEEDHPVTGDAWPAEAIAVMANAGIEPGAGDISYRDVRARPNPHAKTKDDK</sequence>
<evidence type="ECO:0000256" key="2">
    <source>
        <dbReference type="SAM" id="SignalP"/>
    </source>
</evidence>
<reference evidence="4 5" key="1">
    <citation type="submission" date="2020-08" db="EMBL/GenBank/DDBJ databases">
        <title>Genomic Encyclopedia of Type Strains, Phase IV (KMG-IV): sequencing the most valuable type-strain genomes for metagenomic binning, comparative biology and taxonomic classification.</title>
        <authorList>
            <person name="Goeker M."/>
        </authorList>
    </citation>
    <scope>NUCLEOTIDE SEQUENCE [LARGE SCALE GENOMIC DNA]</scope>
    <source>
        <strain evidence="4 5">DSM 27163</strain>
    </source>
</reference>
<dbReference type="AlphaFoldDB" id="A0A7W9B3U4"/>
<dbReference type="EMBL" id="JACIJH010000002">
    <property type="protein sequence ID" value="MBB5705743.1"/>
    <property type="molecule type" value="Genomic_DNA"/>
</dbReference>
<feature type="region of interest" description="Disordered" evidence="1">
    <location>
        <begin position="674"/>
        <end position="694"/>
    </location>
</feature>
<evidence type="ECO:0000313" key="5">
    <source>
        <dbReference type="Proteomes" id="UP000537161"/>
    </source>
</evidence>
<keyword evidence="2" id="KW-0732">Signal</keyword>
<organism evidence="4 5">
    <name type="scientific">Sphingopyxis panaciterrulae</name>
    <dbReference type="NCBI Taxonomy" id="462372"/>
    <lineage>
        <taxon>Bacteria</taxon>
        <taxon>Pseudomonadati</taxon>
        <taxon>Pseudomonadota</taxon>
        <taxon>Alphaproteobacteria</taxon>
        <taxon>Sphingomonadales</taxon>
        <taxon>Sphingomonadaceae</taxon>
        <taxon>Sphingopyxis</taxon>
    </lineage>
</organism>
<gene>
    <name evidence="4" type="ORF">FHR21_001076</name>
</gene>
<dbReference type="InterPro" id="IPR012334">
    <property type="entry name" value="Pectin_lyas_fold"/>
</dbReference>
<feature type="domain" description="DUF1565" evidence="3">
    <location>
        <begin position="41"/>
        <end position="83"/>
    </location>
</feature>
<dbReference type="InterPro" id="IPR011050">
    <property type="entry name" value="Pectin_lyase_fold/virulence"/>
</dbReference>
<dbReference type="InterPro" id="IPR006626">
    <property type="entry name" value="PbH1"/>
</dbReference>
<evidence type="ECO:0000313" key="4">
    <source>
        <dbReference type="EMBL" id="MBB5705743.1"/>
    </source>
</evidence>
<dbReference type="InterPro" id="IPR011459">
    <property type="entry name" value="DUF1565"/>
</dbReference>
<dbReference type="Pfam" id="PF07602">
    <property type="entry name" value="DUF1565"/>
    <property type="match status" value="1"/>
</dbReference>
<accession>A0A7W9B3U4</accession>
<evidence type="ECO:0000259" key="3">
    <source>
        <dbReference type="Pfam" id="PF07602"/>
    </source>
</evidence>
<comment type="caution">
    <text evidence="4">The sequence shown here is derived from an EMBL/GenBank/DDBJ whole genome shotgun (WGS) entry which is preliminary data.</text>
</comment>